<dbReference type="RefSeq" id="XP_026684518.1">
    <property type="nucleotide sequence ID" value="XM_026828717.1"/>
</dbReference>
<reference evidence="4 5" key="1">
    <citation type="submission" date="2025-04" db="UniProtKB">
        <authorList>
            <consortium name="RefSeq"/>
        </authorList>
    </citation>
    <scope>IDENTIFICATION</scope>
</reference>
<protein>
    <submittedName>
        <fullName evidence="4 5">ARL14 effector protein</fullName>
    </submittedName>
</protein>
<dbReference type="AlphaFoldDB" id="A0A3Q0J7S1"/>
<dbReference type="GeneID" id="103516270"/>
<dbReference type="STRING" id="121845.A0A3Q0J7S1"/>
<dbReference type="PANTHER" id="PTHR46536">
    <property type="entry name" value="ARL14 EFFECTOR PROTEIN"/>
    <property type="match status" value="1"/>
</dbReference>
<dbReference type="PaxDb" id="121845-A0A3Q0J7S1"/>
<evidence type="ECO:0000313" key="3">
    <source>
        <dbReference type="Proteomes" id="UP000079169"/>
    </source>
</evidence>
<dbReference type="OMA" id="NRKSYFM"/>
<feature type="region of interest" description="Disordered" evidence="1">
    <location>
        <begin position="1"/>
        <end position="28"/>
    </location>
</feature>
<evidence type="ECO:0000313" key="4">
    <source>
        <dbReference type="RefSeq" id="XP_026684517.1"/>
    </source>
</evidence>
<evidence type="ECO:0000256" key="1">
    <source>
        <dbReference type="SAM" id="MobiDB-lite"/>
    </source>
</evidence>
<evidence type="ECO:0000313" key="5">
    <source>
        <dbReference type="RefSeq" id="XP_026684518.1"/>
    </source>
</evidence>
<dbReference type="RefSeq" id="XP_026684517.1">
    <property type="nucleotide sequence ID" value="XM_026828716.1"/>
</dbReference>
<gene>
    <name evidence="4 5 6" type="primary">LOC103516270</name>
</gene>
<evidence type="ECO:0000313" key="6">
    <source>
        <dbReference type="RefSeq" id="XP_026684519.1"/>
    </source>
</evidence>
<dbReference type="PANTHER" id="PTHR46536:SF3">
    <property type="entry name" value="ARF7 EFFECTOR PROTEIN C-TERMINAL DOMAIN-CONTAINING PROTEIN"/>
    <property type="match status" value="1"/>
</dbReference>
<feature type="domain" description="ARF7 effector protein C-terminal" evidence="2">
    <location>
        <begin position="39"/>
        <end position="125"/>
    </location>
</feature>
<name>A0A3Q0J7S1_DIACI</name>
<evidence type="ECO:0000259" key="2">
    <source>
        <dbReference type="Pfam" id="PF14949"/>
    </source>
</evidence>
<accession>A0A3Q0J7S1</accession>
<dbReference type="Pfam" id="PF14949">
    <property type="entry name" value="ARF7EP_C"/>
    <property type="match status" value="1"/>
</dbReference>
<dbReference type="InterPro" id="IPR029264">
    <property type="entry name" value="ARF7EP_C"/>
</dbReference>
<dbReference type="Proteomes" id="UP000079169">
    <property type="component" value="Unplaced"/>
</dbReference>
<dbReference type="RefSeq" id="XP_026684519.1">
    <property type="nucleotide sequence ID" value="XM_026828718.1"/>
</dbReference>
<organism evidence="3 6">
    <name type="scientific">Diaphorina citri</name>
    <name type="common">Asian citrus psyllid</name>
    <dbReference type="NCBI Taxonomy" id="121845"/>
    <lineage>
        <taxon>Eukaryota</taxon>
        <taxon>Metazoa</taxon>
        <taxon>Ecdysozoa</taxon>
        <taxon>Arthropoda</taxon>
        <taxon>Hexapoda</taxon>
        <taxon>Insecta</taxon>
        <taxon>Pterygota</taxon>
        <taxon>Neoptera</taxon>
        <taxon>Paraneoptera</taxon>
        <taxon>Hemiptera</taxon>
        <taxon>Sternorrhyncha</taxon>
        <taxon>Psylloidea</taxon>
        <taxon>Psyllidae</taxon>
        <taxon>Diaphorininae</taxon>
        <taxon>Diaphorina</taxon>
    </lineage>
</organism>
<sequence>MEANVHNVATKRTSRPPPSSADREKEVDKKLRREFNRLNSSDNFMDSFKPEYSRRENRKVDMEVKNAERRSPLLYDKTGVLVNSGEDLCDCGEQSCEGCFFPCPKCYSLKCGHECRKNRKWQYESSIIEGHDILYKK</sequence>
<dbReference type="KEGG" id="dci:103516270"/>
<keyword evidence="3" id="KW-1185">Reference proteome</keyword>
<proteinExistence type="predicted"/>